<feature type="chain" id="PRO_5028926262" description="DUF1579 domain-containing protein" evidence="1">
    <location>
        <begin position="28"/>
        <end position="194"/>
    </location>
</feature>
<feature type="signal peptide" evidence="1">
    <location>
        <begin position="1"/>
        <end position="27"/>
    </location>
</feature>
<reference evidence="2 3" key="1">
    <citation type="journal article" date="2014" name="Int. J. Syst. Evol. Microbiol.">
        <title>Complete genome sequence of Corynebacterium casei LMG S-19264T (=DSM 44701T), isolated from a smear-ripened cheese.</title>
        <authorList>
            <consortium name="US DOE Joint Genome Institute (JGI-PGF)"/>
            <person name="Walter F."/>
            <person name="Albersmeier A."/>
            <person name="Kalinowski J."/>
            <person name="Ruckert C."/>
        </authorList>
    </citation>
    <scope>NUCLEOTIDE SEQUENCE [LARGE SCALE GENOMIC DNA]</scope>
    <source>
        <strain evidence="2 3">JCM 4677</strain>
    </source>
</reference>
<dbReference type="InterPro" id="IPR006311">
    <property type="entry name" value="TAT_signal"/>
</dbReference>
<evidence type="ECO:0000313" key="3">
    <source>
        <dbReference type="Proteomes" id="UP000516444"/>
    </source>
</evidence>
<dbReference type="AlphaFoldDB" id="A0A7G1NZ57"/>
<name>A0A7G1NZ57_9ACTN</name>
<keyword evidence="1" id="KW-0732">Signal</keyword>
<evidence type="ECO:0000313" key="2">
    <source>
        <dbReference type="EMBL" id="BCL26165.1"/>
    </source>
</evidence>
<sequence length="194" mass="21085">MNMRRRVFLATTGAVAVAAGGTATANAGTDLSASATSGGTAAPVSRMSELSFFSGRWRGTGTFFLSASGNPKPIIMEIQNGTGYDGFWSTTHTTERKTAENPDPLTAVYLWGYDPDQGVFVAEWFDSRGGRATQRSLGWDGNRFVFLGTMTSGGSTFTLRDTFVRHDRNSYRHIGEADFGSGWVAVDEEEVRRR</sequence>
<dbReference type="Proteomes" id="UP000516444">
    <property type="component" value="Chromosome"/>
</dbReference>
<evidence type="ECO:0008006" key="4">
    <source>
        <dbReference type="Google" id="ProtNLM"/>
    </source>
</evidence>
<protein>
    <recommendedName>
        <fullName evidence="4">DUF1579 domain-containing protein</fullName>
    </recommendedName>
</protein>
<organism evidence="2 3">
    <name type="scientific">Streptomyces aurantiacus</name>
    <dbReference type="NCBI Taxonomy" id="47760"/>
    <lineage>
        <taxon>Bacteria</taxon>
        <taxon>Bacillati</taxon>
        <taxon>Actinomycetota</taxon>
        <taxon>Actinomycetes</taxon>
        <taxon>Kitasatosporales</taxon>
        <taxon>Streptomycetaceae</taxon>
        <taxon>Streptomyces</taxon>
        <taxon>Streptomyces aurantiacus group</taxon>
    </lineage>
</organism>
<keyword evidence="3" id="KW-1185">Reference proteome</keyword>
<dbReference type="EMBL" id="AP023440">
    <property type="protein sequence ID" value="BCL26165.1"/>
    <property type="molecule type" value="Genomic_DNA"/>
</dbReference>
<proteinExistence type="predicted"/>
<accession>A0A7G1NZ57</accession>
<evidence type="ECO:0000256" key="1">
    <source>
        <dbReference type="SAM" id="SignalP"/>
    </source>
</evidence>
<dbReference type="PROSITE" id="PS51318">
    <property type="entry name" value="TAT"/>
    <property type="match status" value="1"/>
</dbReference>
<gene>
    <name evidence="2" type="ORF">GCM10017557_10240</name>
</gene>
<dbReference type="KEGG" id="sgm:GCM10017557_10240"/>